<evidence type="ECO:0000256" key="2">
    <source>
        <dbReference type="ARBA" id="ARBA00012705"/>
    </source>
</evidence>
<dbReference type="SUPFAM" id="SSF53901">
    <property type="entry name" value="Thiolase-like"/>
    <property type="match status" value="2"/>
</dbReference>
<evidence type="ECO:0000259" key="8">
    <source>
        <dbReference type="Pfam" id="PF00108"/>
    </source>
</evidence>
<dbReference type="PANTHER" id="PTHR18919:SF107">
    <property type="entry name" value="ACETYL-COA ACETYLTRANSFERASE, CYTOSOLIC"/>
    <property type="match status" value="1"/>
</dbReference>
<keyword evidence="4 7" id="KW-0012">Acyltransferase</keyword>
<proteinExistence type="inferred from homology"/>
<evidence type="ECO:0000256" key="3">
    <source>
        <dbReference type="ARBA" id="ARBA00022679"/>
    </source>
</evidence>
<evidence type="ECO:0000256" key="5">
    <source>
        <dbReference type="ARBA" id="ARBA00040529"/>
    </source>
</evidence>
<dbReference type="EMBL" id="CP130953">
    <property type="protein sequence ID" value="WLF46837.1"/>
    <property type="molecule type" value="Genomic_DNA"/>
</dbReference>
<dbReference type="Pfam" id="PF02803">
    <property type="entry name" value="Thiolase_C"/>
    <property type="match status" value="1"/>
</dbReference>
<evidence type="ECO:0000259" key="9">
    <source>
        <dbReference type="Pfam" id="PF02803"/>
    </source>
</evidence>
<feature type="active site" description="Proton acceptor" evidence="6">
    <location>
        <position position="384"/>
    </location>
</feature>
<dbReference type="PANTHER" id="PTHR18919">
    <property type="entry name" value="ACETYL-COA C-ACYLTRANSFERASE"/>
    <property type="match status" value="1"/>
</dbReference>
<feature type="domain" description="Thiolase N-terminal" evidence="8">
    <location>
        <begin position="6"/>
        <end position="267"/>
    </location>
</feature>
<dbReference type="InterPro" id="IPR016039">
    <property type="entry name" value="Thiolase-like"/>
</dbReference>
<dbReference type="NCBIfam" id="TIGR01930">
    <property type="entry name" value="AcCoA-C-Actrans"/>
    <property type="match status" value="1"/>
</dbReference>
<dbReference type="Proteomes" id="UP001231166">
    <property type="component" value="Chromosome"/>
</dbReference>
<keyword evidence="3 7" id="KW-0808">Transferase</keyword>
<protein>
    <recommendedName>
        <fullName evidence="5">Probable acetyl-CoA acetyltransferase</fullName>
        <ecNumber evidence="2">2.3.1.9</ecNumber>
    </recommendedName>
</protein>
<sequence length="398" mass="41898">MRRAALVAPVRTAVGRFGGALRDVPAETLAATVIKETVARSGIDPILIEDVVMGQSYANSEAPCIGRWAALEAGLPIRVAGLQTDRRCGTGLQALVTASMMVQTGAADVVLAGGVESMSNIEHYTTGARWGTRAGSLNLYDRLDRGRERSQPEWRFGKISGMIETAENVATRCGIGREESDAFAAESHAKAHAAWEAGKFDDEVIEVKITDRKGNVTVVARDEGIRPETTPETLARLRSALKDGVVTAGNASQQNDAASSMLVVAEDQLDELGLEPMGFLAGWSAAGCEPALMGLGPVAATSKLFSRTGASFDDFTLIELNEAFACQVLGVLKEWGFEDRDRLNVNGSGISLGHPIGATGARMTTTALHELRRRGGGKALLTMCIGGGQGMAAIVEGA</sequence>
<evidence type="ECO:0000313" key="12">
    <source>
        <dbReference type="Proteomes" id="UP001066327"/>
    </source>
</evidence>
<evidence type="ECO:0000313" key="11">
    <source>
        <dbReference type="EMBL" id="WLF46837.1"/>
    </source>
</evidence>
<reference evidence="11" key="2">
    <citation type="submission" date="2023-07" db="EMBL/GenBank/DDBJ databases">
        <title>Genomic analysis of Rhodococcus opacus VOC-14 with glycol ethers degradation activity.</title>
        <authorList>
            <person name="Narkevich D.A."/>
            <person name="Hlushen A.M."/>
            <person name="Akhremchuk A.E."/>
            <person name="Sikolenko M.A."/>
            <person name="Valentovich L.N."/>
        </authorList>
    </citation>
    <scope>NUCLEOTIDE SEQUENCE</scope>
    <source>
        <strain evidence="11">VOC-14</strain>
    </source>
</reference>
<feature type="active site" description="Proton acceptor" evidence="6">
    <location>
        <position position="354"/>
    </location>
</feature>
<dbReference type="NCBIfam" id="NF004853">
    <property type="entry name" value="PRK06205.1"/>
    <property type="match status" value="1"/>
</dbReference>
<evidence type="ECO:0000256" key="1">
    <source>
        <dbReference type="ARBA" id="ARBA00010982"/>
    </source>
</evidence>
<evidence type="ECO:0000256" key="7">
    <source>
        <dbReference type="RuleBase" id="RU003557"/>
    </source>
</evidence>
<dbReference type="EC" id="2.3.1.9" evidence="2"/>
<dbReference type="RefSeq" id="WP_016882146.1">
    <property type="nucleotide sequence ID" value="NZ_CP072193.1"/>
</dbReference>
<dbReference type="EMBL" id="JAPWIS010000028">
    <property type="protein sequence ID" value="MCZ4589098.1"/>
    <property type="molecule type" value="Genomic_DNA"/>
</dbReference>
<gene>
    <name evidence="10" type="ORF">O4328_36545</name>
    <name evidence="11" type="ORF">Q5707_33975</name>
</gene>
<dbReference type="InterPro" id="IPR020616">
    <property type="entry name" value="Thiolase_N"/>
</dbReference>
<feature type="active site" description="Acyl-thioester intermediate" evidence="6">
    <location>
        <position position="88"/>
    </location>
</feature>
<dbReference type="Pfam" id="PF00108">
    <property type="entry name" value="Thiolase_N"/>
    <property type="match status" value="1"/>
</dbReference>
<evidence type="ECO:0000313" key="13">
    <source>
        <dbReference type="Proteomes" id="UP001231166"/>
    </source>
</evidence>
<organism evidence="11 13">
    <name type="scientific">Rhodococcus opacus</name>
    <name type="common">Nocardia opaca</name>
    <dbReference type="NCBI Taxonomy" id="37919"/>
    <lineage>
        <taxon>Bacteria</taxon>
        <taxon>Bacillati</taxon>
        <taxon>Actinomycetota</taxon>
        <taxon>Actinomycetes</taxon>
        <taxon>Mycobacteriales</taxon>
        <taxon>Nocardiaceae</taxon>
        <taxon>Rhodococcus</taxon>
    </lineage>
</organism>
<dbReference type="Proteomes" id="UP001066327">
    <property type="component" value="Unassembled WGS sequence"/>
</dbReference>
<evidence type="ECO:0000256" key="6">
    <source>
        <dbReference type="PIRSR" id="PIRSR000429-1"/>
    </source>
</evidence>
<name>A0AAX3YFQ4_RHOOP</name>
<comment type="similarity">
    <text evidence="1 7">Belongs to the thiolase-like superfamily. Thiolase family.</text>
</comment>
<dbReference type="InterPro" id="IPR020610">
    <property type="entry name" value="Thiolase_AS"/>
</dbReference>
<evidence type="ECO:0000256" key="4">
    <source>
        <dbReference type="ARBA" id="ARBA00023315"/>
    </source>
</evidence>
<keyword evidence="12" id="KW-1185">Reference proteome</keyword>
<dbReference type="GO" id="GO:0003985">
    <property type="term" value="F:acetyl-CoA C-acetyltransferase activity"/>
    <property type="evidence" value="ECO:0007669"/>
    <property type="project" value="UniProtKB-EC"/>
</dbReference>
<dbReference type="Gene3D" id="3.40.47.10">
    <property type="match status" value="2"/>
</dbReference>
<evidence type="ECO:0000313" key="10">
    <source>
        <dbReference type="EMBL" id="MCZ4589098.1"/>
    </source>
</evidence>
<dbReference type="InterPro" id="IPR002155">
    <property type="entry name" value="Thiolase"/>
</dbReference>
<reference evidence="10" key="1">
    <citation type="submission" date="2022-12" db="EMBL/GenBank/DDBJ databases">
        <authorList>
            <person name="Krivoruchko A.V."/>
            <person name="Elkin A."/>
        </authorList>
    </citation>
    <scope>NUCLEOTIDE SEQUENCE</scope>
    <source>
        <strain evidence="10">IEGM 249</strain>
    </source>
</reference>
<dbReference type="InterPro" id="IPR020617">
    <property type="entry name" value="Thiolase_C"/>
</dbReference>
<feature type="domain" description="Thiolase C-terminal" evidence="9">
    <location>
        <begin position="275"/>
        <end position="396"/>
    </location>
</feature>
<accession>A0AAX3YFQ4</accession>
<dbReference type="PROSITE" id="PS00099">
    <property type="entry name" value="THIOLASE_3"/>
    <property type="match status" value="1"/>
</dbReference>
<dbReference type="PIRSF" id="PIRSF000429">
    <property type="entry name" value="Ac-CoA_Ac_transf"/>
    <property type="match status" value="1"/>
</dbReference>
<dbReference type="CDD" id="cd00751">
    <property type="entry name" value="thiolase"/>
    <property type="match status" value="1"/>
</dbReference>
<dbReference type="AlphaFoldDB" id="A0AAX3YFQ4"/>